<dbReference type="Pfam" id="PF22607">
    <property type="entry name" value="FAD_binding-like"/>
    <property type="match status" value="1"/>
</dbReference>
<dbReference type="PRINTS" id="PR00420">
    <property type="entry name" value="RNGMNOXGNASE"/>
</dbReference>
<dbReference type="AlphaFoldDB" id="A0A6G1KUY6"/>
<proteinExistence type="predicted"/>
<name>A0A6G1KUY6_9PEZI</name>
<accession>A0A6G1KUY6</accession>
<dbReference type="Gene3D" id="3.30.9.60">
    <property type="match status" value="1"/>
</dbReference>
<dbReference type="Proteomes" id="UP000799436">
    <property type="component" value="Unassembled WGS sequence"/>
</dbReference>
<evidence type="ECO:0000259" key="1">
    <source>
        <dbReference type="Pfam" id="PF22607"/>
    </source>
</evidence>
<dbReference type="PANTHER" id="PTHR47469:SF2">
    <property type="entry name" value="OS06G0597600 PROTEIN"/>
    <property type="match status" value="1"/>
</dbReference>
<gene>
    <name evidence="2" type="ORF">EJ03DRAFT_331784</name>
</gene>
<feature type="domain" description="2,6-dihydroxypyridine 3-monooxygenase substrate binding" evidence="1">
    <location>
        <begin position="192"/>
        <end position="321"/>
    </location>
</feature>
<dbReference type="OrthoDB" id="16820at2759"/>
<evidence type="ECO:0000313" key="3">
    <source>
        <dbReference type="Proteomes" id="UP000799436"/>
    </source>
</evidence>
<evidence type="ECO:0000313" key="2">
    <source>
        <dbReference type="EMBL" id="KAF2764493.1"/>
    </source>
</evidence>
<reference evidence="2" key="1">
    <citation type="journal article" date="2020" name="Stud. Mycol.">
        <title>101 Dothideomycetes genomes: a test case for predicting lifestyles and emergence of pathogens.</title>
        <authorList>
            <person name="Haridas S."/>
            <person name="Albert R."/>
            <person name="Binder M."/>
            <person name="Bloem J."/>
            <person name="Labutti K."/>
            <person name="Salamov A."/>
            <person name="Andreopoulos B."/>
            <person name="Baker S."/>
            <person name="Barry K."/>
            <person name="Bills G."/>
            <person name="Bluhm B."/>
            <person name="Cannon C."/>
            <person name="Castanera R."/>
            <person name="Culley D."/>
            <person name="Daum C."/>
            <person name="Ezra D."/>
            <person name="Gonzalez J."/>
            <person name="Henrissat B."/>
            <person name="Kuo A."/>
            <person name="Liang C."/>
            <person name="Lipzen A."/>
            <person name="Lutzoni F."/>
            <person name="Magnuson J."/>
            <person name="Mondo S."/>
            <person name="Nolan M."/>
            <person name="Ohm R."/>
            <person name="Pangilinan J."/>
            <person name="Park H.-J."/>
            <person name="Ramirez L."/>
            <person name="Alfaro M."/>
            <person name="Sun H."/>
            <person name="Tritt A."/>
            <person name="Yoshinaga Y."/>
            <person name="Zwiers L.-H."/>
            <person name="Turgeon B."/>
            <person name="Goodwin S."/>
            <person name="Spatafora J."/>
            <person name="Crous P."/>
            <person name="Grigoriev I."/>
        </authorList>
    </citation>
    <scope>NUCLEOTIDE SEQUENCE</scope>
    <source>
        <strain evidence="2">CBS 116005</strain>
    </source>
</reference>
<dbReference type="SUPFAM" id="SSF51905">
    <property type="entry name" value="FAD/NAD(P)-binding domain"/>
    <property type="match status" value="1"/>
</dbReference>
<dbReference type="EMBL" id="ML995920">
    <property type="protein sequence ID" value="KAF2764493.1"/>
    <property type="molecule type" value="Genomic_DNA"/>
</dbReference>
<keyword evidence="3" id="KW-1185">Reference proteome</keyword>
<dbReference type="InterPro" id="IPR054707">
    <property type="entry name" value="DhpH_subs-bd"/>
</dbReference>
<organism evidence="2 3">
    <name type="scientific">Teratosphaeria nubilosa</name>
    <dbReference type="NCBI Taxonomy" id="161662"/>
    <lineage>
        <taxon>Eukaryota</taxon>
        <taxon>Fungi</taxon>
        <taxon>Dikarya</taxon>
        <taxon>Ascomycota</taxon>
        <taxon>Pezizomycotina</taxon>
        <taxon>Dothideomycetes</taxon>
        <taxon>Dothideomycetidae</taxon>
        <taxon>Mycosphaerellales</taxon>
        <taxon>Teratosphaeriaceae</taxon>
        <taxon>Teratosphaeria</taxon>
    </lineage>
</organism>
<dbReference type="InterPro" id="IPR053212">
    <property type="entry name" value="DHP_3-monooxygenase"/>
</dbReference>
<protein>
    <submittedName>
        <fullName evidence="2">FAD/NAD(P)-binding domain-containing protein</fullName>
    </submittedName>
</protein>
<sequence length="432" mass="47857">MAATPSKSVIVVGGSLAGLMHALTLLSLKSPPSVQILERSPTTLLHNQGAGVVAGNDTLRFFDQYVYSGRGIAVVSPRRHYLDRKGNVVPETVEDRTQRMTSWDLLYHLLRWRVEGLDSEYVSGLKQDGRPKANYENGCTVTGLECTSGGVKLSWNHKDHGEQTATADLIIAADGASSTVRRILHPGVERKYVGYVAWRGTVPEVDLSESAKQVFVERFTFFHSEGMQILAYLIPGPNGTLEPGKRLLNWVWYCNYAEGSPDLEDLMTDIDGRRHAITLPVGKMKDSVWLNQKAYARDVLPPQYSEAVGKTTQPFVQAITDVIGRSNSFLNGKVLLVGDALAGFRPHTAASTSQAAFDALTLGQWMGHEISKDYYDKKVLEYARTVQRQGVELGERSQFGRHPFNGCHQLEDMVPSAANTFDLFTFSRYSDL</sequence>
<dbReference type="InterPro" id="IPR036188">
    <property type="entry name" value="FAD/NAD-bd_sf"/>
</dbReference>
<dbReference type="PANTHER" id="PTHR47469">
    <property type="entry name" value="MONOOXYGENASE-LIKE"/>
    <property type="match status" value="1"/>
</dbReference>
<dbReference type="SUPFAM" id="SSF54373">
    <property type="entry name" value="FAD-linked reductases, C-terminal domain"/>
    <property type="match status" value="1"/>
</dbReference>